<dbReference type="SUPFAM" id="SSF55931">
    <property type="entry name" value="Glutamine synthetase/guanido kinase"/>
    <property type="match status" value="1"/>
</dbReference>
<dbReference type="PANTHER" id="PTHR36510">
    <property type="entry name" value="GLUTAMATE--CYSTEINE LIGASE 2-RELATED"/>
    <property type="match status" value="1"/>
</dbReference>
<name>A0ABY7VGL5_9GAMM</name>
<evidence type="ECO:0008006" key="3">
    <source>
        <dbReference type="Google" id="ProtNLM"/>
    </source>
</evidence>
<dbReference type="Gene3D" id="3.30.590.20">
    <property type="match status" value="1"/>
</dbReference>
<dbReference type="InterPro" id="IPR006336">
    <property type="entry name" value="GCS2"/>
</dbReference>
<dbReference type="RefSeq" id="WP_274052443.1">
    <property type="nucleotide sequence ID" value="NZ_CP059693.1"/>
</dbReference>
<keyword evidence="2" id="KW-1185">Reference proteome</keyword>
<evidence type="ECO:0000313" key="1">
    <source>
        <dbReference type="EMBL" id="WDE12176.1"/>
    </source>
</evidence>
<accession>A0ABY7VGL5</accession>
<organism evidence="1 2">
    <name type="scientific">Thalassomonas haliotis</name>
    <dbReference type="NCBI Taxonomy" id="485448"/>
    <lineage>
        <taxon>Bacteria</taxon>
        <taxon>Pseudomonadati</taxon>
        <taxon>Pseudomonadota</taxon>
        <taxon>Gammaproteobacteria</taxon>
        <taxon>Alteromonadales</taxon>
        <taxon>Colwelliaceae</taxon>
        <taxon>Thalassomonas</taxon>
    </lineage>
</organism>
<reference evidence="1 2" key="1">
    <citation type="journal article" date="2022" name="Mar. Drugs">
        <title>Bioassay-Guided Fractionation Leads to the Detection of Cholic Acid Generated by the Rare Thalassomonas sp.</title>
        <authorList>
            <person name="Pheiffer F."/>
            <person name="Schneider Y.K."/>
            <person name="Hansen E.H."/>
            <person name="Andersen J.H."/>
            <person name="Isaksson J."/>
            <person name="Busche T."/>
            <person name="R C."/>
            <person name="Kalinowski J."/>
            <person name="Zyl L.V."/>
            <person name="Trindade M."/>
        </authorList>
    </citation>
    <scope>NUCLEOTIDE SEQUENCE [LARGE SCALE GENOMIC DNA]</scope>
    <source>
        <strain evidence="1 2">A5K-61T</strain>
    </source>
</reference>
<protein>
    <recommendedName>
        <fullName evidence="3">Glutamate--cysteine ligase</fullName>
    </recommendedName>
</protein>
<dbReference type="Proteomes" id="UP001215231">
    <property type="component" value="Chromosome"/>
</dbReference>
<proteinExistence type="predicted"/>
<dbReference type="InterPro" id="IPR014746">
    <property type="entry name" value="Gln_synth/guanido_kin_cat_dom"/>
</dbReference>
<gene>
    <name evidence="1" type="ORF">H3N35_01430</name>
</gene>
<evidence type="ECO:0000313" key="2">
    <source>
        <dbReference type="Proteomes" id="UP001215231"/>
    </source>
</evidence>
<dbReference type="EMBL" id="CP059693">
    <property type="protein sequence ID" value="WDE12176.1"/>
    <property type="molecule type" value="Genomic_DNA"/>
</dbReference>
<dbReference type="InterPro" id="IPR050141">
    <property type="entry name" value="GCL_type2/YbdK_subfam"/>
</dbReference>
<dbReference type="PANTHER" id="PTHR36510:SF3">
    <property type="entry name" value="CONSERVED PROTEIN"/>
    <property type="match status" value="1"/>
</dbReference>
<dbReference type="Pfam" id="PF04107">
    <property type="entry name" value="GCS2"/>
    <property type="match status" value="1"/>
</dbReference>
<sequence>MGRNIDQQEYSPQDYFLFQQALYRQLAELKEVLQQPSFGEGPLSLGAELEMYLVDDEAQVSLSNQLLLKELDDPQFQHELNQYNLELNLSSVLQKGKPFTALRQEILTKTGHLEKVARGHGINIVPVGILPTLRAEHLNTDYMTDVPRYHCLSRHLYQQRGENFRVNINGEEPVSVNFADIGSEGANTSFQVHLMTSKDSFVQIFNAAQLTSPLVTAIAGNSGIFLGNRLWDETRIALFKQSIDIRLTDAFQWQQPSRVNFGHGWLRASPWELFAEAVSLYPVVLPYMNSESCEGKVPELAELSMHMGTIWPWHRPVFSNQGNGHVRIEFRAIPAGPTSVDMLANAAFAIGLACGLGLNGEIDDLIAFIPFRFAEYNFYRAAQHGLDARILWPLNNNYHPEEVAIVDVIRKMLSVAEKGLLVLGIVPDEISFFINIIRQRLEEKVTGAVWQKHTLRTLERDFEKDLACQKLVQLYIKHSRSCRPVATWERIWQ</sequence>